<feature type="compositionally biased region" description="Basic and acidic residues" evidence="14">
    <location>
        <begin position="979"/>
        <end position="988"/>
    </location>
</feature>
<evidence type="ECO:0000256" key="11">
    <source>
        <dbReference type="PROSITE-ProRule" id="PRU00108"/>
    </source>
</evidence>
<evidence type="ECO:0000256" key="1">
    <source>
        <dbReference type="ARBA" id="ARBA00004123"/>
    </source>
</evidence>
<dbReference type="GO" id="GO:0008270">
    <property type="term" value="F:zinc ion binding"/>
    <property type="evidence" value="ECO:0007669"/>
    <property type="project" value="UniProtKB-KW"/>
</dbReference>
<feature type="compositionally biased region" description="Basic and acidic residues" evidence="14">
    <location>
        <begin position="804"/>
        <end position="813"/>
    </location>
</feature>
<dbReference type="GO" id="GO:0003677">
    <property type="term" value="F:DNA binding"/>
    <property type="evidence" value="ECO:0007669"/>
    <property type="project" value="UniProtKB-UniRule"/>
</dbReference>
<feature type="domain" description="Homeobox" evidence="16">
    <location>
        <begin position="1015"/>
        <end position="1075"/>
    </location>
</feature>
<feature type="region of interest" description="Disordered" evidence="14">
    <location>
        <begin position="638"/>
        <end position="1010"/>
    </location>
</feature>
<comment type="similarity">
    <text evidence="2">Belongs to the PHD-associated homeobox family.</text>
</comment>
<feature type="compositionally biased region" description="Polar residues" evidence="14">
    <location>
        <begin position="1345"/>
        <end position="1356"/>
    </location>
</feature>
<proteinExistence type="inferred from homology"/>
<dbReference type="SUPFAM" id="SSF57903">
    <property type="entry name" value="FYVE/PHD zinc finger"/>
    <property type="match status" value="1"/>
</dbReference>
<feature type="domain" description="PHD-type" evidence="15">
    <location>
        <begin position="545"/>
        <end position="602"/>
    </location>
</feature>
<dbReference type="Pfam" id="PF00628">
    <property type="entry name" value="PHD"/>
    <property type="match status" value="1"/>
</dbReference>
<keyword evidence="10 11" id="KW-0539">Nucleus</keyword>
<feature type="compositionally biased region" description="Polar residues" evidence="14">
    <location>
        <begin position="1155"/>
        <end position="1164"/>
    </location>
</feature>
<evidence type="ECO:0000256" key="6">
    <source>
        <dbReference type="ARBA" id="ARBA00023015"/>
    </source>
</evidence>
<name>A0AAD4SNY8_9MAGN</name>
<feature type="region of interest" description="Disordered" evidence="14">
    <location>
        <begin position="18"/>
        <end position="84"/>
    </location>
</feature>
<evidence type="ECO:0000256" key="7">
    <source>
        <dbReference type="ARBA" id="ARBA00023125"/>
    </source>
</evidence>
<feature type="compositionally biased region" description="Basic and acidic residues" evidence="14">
    <location>
        <begin position="62"/>
        <end position="77"/>
    </location>
</feature>
<dbReference type="CDD" id="cd15504">
    <property type="entry name" value="PHD_PRHA_like"/>
    <property type="match status" value="1"/>
</dbReference>
<evidence type="ECO:0000259" key="15">
    <source>
        <dbReference type="PROSITE" id="PS50016"/>
    </source>
</evidence>
<keyword evidence="4 12" id="KW-0863">Zinc-finger</keyword>
<feature type="compositionally biased region" description="Polar residues" evidence="14">
    <location>
        <begin position="1260"/>
        <end position="1288"/>
    </location>
</feature>
<dbReference type="PANTHER" id="PTHR12628">
    <property type="entry name" value="POLYCOMB-LIKE TRANSCRIPTION FACTOR"/>
    <property type="match status" value="1"/>
</dbReference>
<keyword evidence="9" id="KW-0804">Transcription</keyword>
<evidence type="ECO:0000313" key="17">
    <source>
        <dbReference type="EMBL" id="KAI3914150.1"/>
    </source>
</evidence>
<dbReference type="GO" id="GO:0005634">
    <property type="term" value="C:nucleus"/>
    <property type="evidence" value="ECO:0007669"/>
    <property type="project" value="UniProtKB-SubCell"/>
</dbReference>
<evidence type="ECO:0000256" key="4">
    <source>
        <dbReference type="ARBA" id="ARBA00022771"/>
    </source>
</evidence>
<evidence type="ECO:0000256" key="2">
    <source>
        <dbReference type="ARBA" id="ARBA00007427"/>
    </source>
</evidence>
<evidence type="ECO:0000256" key="10">
    <source>
        <dbReference type="ARBA" id="ARBA00023242"/>
    </source>
</evidence>
<evidence type="ECO:0000256" key="12">
    <source>
        <dbReference type="PROSITE-ProRule" id="PRU00146"/>
    </source>
</evidence>
<feature type="compositionally biased region" description="Basic and acidic residues" evidence="14">
    <location>
        <begin position="899"/>
        <end position="908"/>
    </location>
</feature>
<protein>
    <submittedName>
        <fullName evidence="17">Uncharacterized protein</fullName>
    </submittedName>
</protein>
<dbReference type="InterPro" id="IPR009057">
    <property type="entry name" value="Homeodomain-like_sf"/>
</dbReference>
<feature type="compositionally biased region" description="Basic and acidic residues" evidence="14">
    <location>
        <begin position="927"/>
        <end position="937"/>
    </location>
</feature>
<feature type="compositionally biased region" description="Basic residues" evidence="14">
    <location>
        <begin position="909"/>
        <end position="919"/>
    </location>
</feature>
<feature type="compositionally biased region" description="Acidic residues" evidence="14">
    <location>
        <begin position="700"/>
        <end position="716"/>
    </location>
</feature>
<dbReference type="CDD" id="cd00086">
    <property type="entry name" value="homeodomain"/>
    <property type="match status" value="1"/>
</dbReference>
<feature type="region of interest" description="Disordered" evidence="14">
    <location>
        <begin position="341"/>
        <end position="434"/>
    </location>
</feature>
<keyword evidence="5" id="KW-0862">Zinc</keyword>
<dbReference type="Gene3D" id="3.30.40.10">
    <property type="entry name" value="Zinc/RING finger domain, C3HC4 (zinc finger)"/>
    <property type="match status" value="1"/>
</dbReference>
<dbReference type="InterPro" id="IPR011011">
    <property type="entry name" value="Znf_FYVE_PHD"/>
</dbReference>
<dbReference type="InterPro" id="IPR019786">
    <property type="entry name" value="Zinc_finger_PHD-type_CS"/>
</dbReference>
<reference evidence="17" key="1">
    <citation type="submission" date="2022-04" db="EMBL/GenBank/DDBJ databases">
        <title>A functionally conserved STORR gene fusion in Papaver species that diverged 16.8 million years ago.</title>
        <authorList>
            <person name="Catania T."/>
        </authorList>
    </citation>
    <scope>NUCLEOTIDE SEQUENCE</scope>
    <source>
        <strain evidence="17">S-188037</strain>
    </source>
</reference>
<feature type="compositionally biased region" description="Polar residues" evidence="14">
    <location>
        <begin position="955"/>
        <end position="976"/>
    </location>
</feature>
<feature type="compositionally biased region" description="Low complexity" evidence="14">
    <location>
        <begin position="724"/>
        <end position="739"/>
    </location>
</feature>
<feature type="compositionally biased region" description="Acidic residues" evidence="14">
    <location>
        <begin position="664"/>
        <end position="687"/>
    </location>
</feature>
<evidence type="ECO:0000256" key="3">
    <source>
        <dbReference type="ARBA" id="ARBA00022723"/>
    </source>
</evidence>
<feature type="compositionally biased region" description="Basic and acidic residues" evidence="14">
    <location>
        <begin position="872"/>
        <end position="889"/>
    </location>
</feature>
<keyword evidence="8 11" id="KW-0371">Homeobox</keyword>
<feature type="compositionally biased region" description="Polar residues" evidence="14">
    <location>
        <begin position="1185"/>
        <end position="1198"/>
    </location>
</feature>
<evidence type="ECO:0000256" key="13">
    <source>
        <dbReference type="RuleBase" id="RU000682"/>
    </source>
</evidence>
<keyword evidence="18" id="KW-1185">Reference proteome</keyword>
<evidence type="ECO:0000256" key="9">
    <source>
        <dbReference type="ARBA" id="ARBA00023163"/>
    </source>
</evidence>
<dbReference type="PROSITE" id="PS01359">
    <property type="entry name" value="ZF_PHD_1"/>
    <property type="match status" value="1"/>
</dbReference>
<dbReference type="PROSITE" id="PS50071">
    <property type="entry name" value="HOMEOBOX_2"/>
    <property type="match status" value="1"/>
</dbReference>
<feature type="region of interest" description="Disordered" evidence="14">
    <location>
        <begin position="1069"/>
        <end position="1380"/>
    </location>
</feature>
<feature type="compositionally biased region" description="Polar residues" evidence="14">
    <location>
        <begin position="1296"/>
        <end position="1337"/>
    </location>
</feature>
<gene>
    <name evidence="17" type="ORF">MKW98_003223</name>
</gene>
<dbReference type="PANTHER" id="PTHR12628:SF13">
    <property type="entry name" value="HOMEOBOX PROTEIN HAT3.1"/>
    <property type="match status" value="1"/>
</dbReference>
<dbReference type="InterPro" id="IPR045876">
    <property type="entry name" value="PRHA-like_PHD-finger"/>
</dbReference>
<evidence type="ECO:0000313" key="18">
    <source>
        <dbReference type="Proteomes" id="UP001202328"/>
    </source>
</evidence>
<dbReference type="InterPro" id="IPR001965">
    <property type="entry name" value="Znf_PHD"/>
</dbReference>
<dbReference type="InterPro" id="IPR019787">
    <property type="entry name" value="Znf_PHD-finger"/>
</dbReference>
<feature type="compositionally biased region" description="Low complexity" evidence="14">
    <location>
        <begin position="995"/>
        <end position="1008"/>
    </location>
</feature>
<dbReference type="EMBL" id="JAJJMB010009386">
    <property type="protein sequence ID" value="KAI3914150.1"/>
    <property type="molecule type" value="Genomic_DNA"/>
</dbReference>
<feature type="compositionally biased region" description="Polar residues" evidence="14">
    <location>
        <begin position="33"/>
        <end position="48"/>
    </location>
</feature>
<feature type="compositionally biased region" description="Basic residues" evidence="14">
    <location>
        <begin position="390"/>
        <end position="405"/>
    </location>
</feature>
<keyword evidence="6" id="KW-0805">Transcription regulation</keyword>
<dbReference type="SMART" id="SM00249">
    <property type="entry name" value="PHD"/>
    <property type="match status" value="1"/>
</dbReference>
<feature type="compositionally biased region" description="Low complexity" evidence="14">
    <location>
        <begin position="857"/>
        <end position="869"/>
    </location>
</feature>
<dbReference type="Proteomes" id="UP001202328">
    <property type="component" value="Unassembled WGS sequence"/>
</dbReference>
<dbReference type="InterPro" id="IPR013083">
    <property type="entry name" value="Znf_RING/FYVE/PHD"/>
</dbReference>
<dbReference type="SUPFAM" id="SSF46689">
    <property type="entry name" value="Homeodomain-like"/>
    <property type="match status" value="1"/>
</dbReference>
<dbReference type="SMART" id="SM00389">
    <property type="entry name" value="HOX"/>
    <property type="match status" value="1"/>
</dbReference>
<comment type="caution">
    <text evidence="17">The sequence shown here is derived from an EMBL/GenBank/DDBJ whole genome shotgun (WGS) entry which is preliminary data.</text>
</comment>
<sequence length="1380" mass="150875">MDVTSPIQENCLIAKCPGSKQEAGDQTHEFSFGNGQTEAVDTSSSTKENSLRMENLSSLNSLEHKHDCGSEDVHHDTNSSQTKENGLKITSTILEQSILNQKIESRVGEEQTAAIEFTFTKQSSSLEQIVLDKKEKSTIEDSQVTVVDVTIPPIKSSSPQQNILEQKQESDFQVVQSEAIDIACPTQENSLTINTKENVTGDVQCDTNSSQTKENGLVTRNSSLEQSILDQKDETGVGNEQTAAIDLTLPARENGTLQCSSIKKSILDQKKESTAEDVKIMSDVTLPTQENSSPVKSSGHEQNILEQKQESGFEAVQHEAIDIASPILEDSLRIKNPSPKQNLVEQKLEPDNGDGQSETPASKFAGHGIGDNELLETPNLSKNVEVSEPKKHRGSPNSKKKKHAVRSALSSPRVLRSRLRDTSKAPDPVGVSENIKTEVAKTRKKRKRTNKTLDNVFEKTKKRVRYLLNKTNYEHSLIEAYSGDGWKGLSAEKVRPEKELQRATAEILRCKLKIRDMFQHIESLCDEGKFQESLFDSDGEIDSEDIFCAKCGSKELSTDNDIILCDGFCTRGFHQKCLDPPLLNEEIPPGDEGWLCPACDCKADCIDLLNDNLGTDLSIEDNWEKVFPEAATTTAGNKLEDYLGLPSDDSEDDDYDPDRLDLDEQKDEEGSSSDESDCSFASDDVEDLPQKDPYLGLPSDDSDDDDYNPDAMDVDEQVNKDESSSSGFSSDSGDSAPLSDDGKGSLGGDEVRMPSSVDGPKPLHGSDHQGPKKIKGKKETKNPELRSILEQGDASPVSGKRNRKQFDYKKLNDETYGNVSSDSSDDEDWVNADGVGEGKNSGGENESVLSPKENSRTTRSGSNSKTSKNSSKKKENDQERTRQKLDFENAKNIVSVSLKEGKEPDLSKKRAPASKRRGKAVAQETHVSSDSREHEDLVDADGMGNKKDGHGKESVLSSNENYKTPGSGENTKNTCTLKRKSDNKEKISAKKLKFGGANNTASGSGNQGLEADGIEKRASAATKLGKAVAQRLFEALKENEYPTPETKEKLAEELGLTVRQVNKWFNNTRWSLRHPSGKKDKASPSKIKHVQTNGKNSDTEQSNLPSSDAIANVMPDQEPGSTAIDNAGKRDKASPSKNKLAQTNGKTGKGKQKNVLGSNAVSNVKQERELGSAVNGKAAKRDNKASPSKNKLAQTNGNGAKAKEKKIPGRVAVSKAKQEQDPGSPINNKAVATESSPQNLLSSKLRNKRRKSEVEDKTSTEVQTPVKPTNPACSSKSQTPPRRSSQRNTKQDATHTQEVQTPVKPSNPAGSSKSETPPRRSSQRNTKQEATQTQEVQTPVKPNKPTVSSKSQTPTRRSSRNTKQEATQSQVRTRSRRSIG</sequence>
<feature type="compositionally biased region" description="Polar residues" evidence="14">
    <location>
        <begin position="1233"/>
        <end position="1244"/>
    </location>
</feature>
<feature type="compositionally biased region" description="Polar residues" evidence="14">
    <location>
        <begin position="1090"/>
        <end position="1106"/>
    </location>
</feature>
<dbReference type="FunFam" id="3.30.40.10:FF:000650">
    <property type="entry name" value="Homeobox protein HAT3.1"/>
    <property type="match status" value="1"/>
</dbReference>
<dbReference type="Gene3D" id="1.10.10.60">
    <property type="entry name" value="Homeodomain-like"/>
    <property type="match status" value="1"/>
</dbReference>
<dbReference type="PROSITE" id="PS50016">
    <property type="entry name" value="ZF_PHD_2"/>
    <property type="match status" value="1"/>
</dbReference>
<evidence type="ECO:0000259" key="16">
    <source>
        <dbReference type="PROSITE" id="PS50071"/>
    </source>
</evidence>
<feature type="compositionally biased region" description="Basic and acidic residues" evidence="14">
    <location>
        <begin position="944"/>
        <end position="953"/>
    </location>
</feature>
<evidence type="ECO:0000256" key="14">
    <source>
        <dbReference type="SAM" id="MobiDB-lite"/>
    </source>
</evidence>
<evidence type="ECO:0000256" key="5">
    <source>
        <dbReference type="ARBA" id="ARBA00022833"/>
    </source>
</evidence>
<keyword evidence="7 11" id="KW-0238">DNA-binding</keyword>
<dbReference type="InterPro" id="IPR001356">
    <property type="entry name" value="HD"/>
</dbReference>
<dbReference type="GO" id="GO:0045814">
    <property type="term" value="P:negative regulation of gene expression, epigenetic"/>
    <property type="evidence" value="ECO:0007669"/>
    <property type="project" value="TreeGrafter"/>
</dbReference>
<accession>A0AAD4SNY8</accession>
<evidence type="ECO:0000256" key="8">
    <source>
        <dbReference type="ARBA" id="ARBA00023155"/>
    </source>
</evidence>
<organism evidence="17 18">
    <name type="scientific">Papaver atlanticum</name>
    <dbReference type="NCBI Taxonomy" id="357466"/>
    <lineage>
        <taxon>Eukaryota</taxon>
        <taxon>Viridiplantae</taxon>
        <taxon>Streptophyta</taxon>
        <taxon>Embryophyta</taxon>
        <taxon>Tracheophyta</taxon>
        <taxon>Spermatophyta</taxon>
        <taxon>Magnoliopsida</taxon>
        <taxon>Ranunculales</taxon>
        <taxon>Papaveraceae</taxon>
        <taxon>Papaveroideae</taxon>
        <taxon>Papaver</taxon>
    </lineage>
</organism>
<comment type="subcellular location">
    <subcellularLocation>
        <location evidence="1 11 13">Nucleus</location>
    </subcellularLocation>
</comment>
<dbReference type="GO" id="GO:0003682">
    <property type="term" value="F:chromatin binding"/>
    <property type="evidence" value="ECO:0007669"/>
    <property type="project" value="TreeGrafter"/>
</dbReference>
<dbReference type="Pfam" id="PF00046">
    <property type="entry name" value="Homeodomain"/>
    <property type="match status" value="1"/>
</dbReference>
<keyword evidence="3" id="KW-0479">Metal-binding</keyword>
<feature type="DNA-binding region" description="Homeobox" evidence="11">
    <location>
        <begin position="1017"/>
        <end position="1076"/>
    </location>
</feature>